<accession>A0A6J5S2L2</accession>
<name>A0A6J5S2L2_9CAUD</name>
<keyword evidence="1" id="KW-0812">Transmembrane</keyword>
<dbReference type="EMBL" id="LR797308">
    <property type="protein sequence ID" value="CAB4201929.1"/>
    <property type="molecule type" value="Genomic_DNA"/>
</dbReference>
<gene>
    <name evidence="2" type="ORF">UFOVP1361_3</name>
</gene>
<protein>
    <submittedName>
        <fullName evidence="2">Uncharacterized protein</fullName>
    </submittedName>
</protein>
<sequence length="185" mass="21904">MTHLSSNVEKVSIQLREFDENFKKINLTIADDLCRREYLERLCVKNSDTIEILSGFMKMIEPTIQAHEKLHREYSEQIYGIKDFITKEISILREQTFKEILGLKEINIAQINVKKGFMQATGIVPKAIALLLSIAAGFYAYDDHRVKNYDRELRAEQQRFEHERIIRLDEEKEKRYMISKGVYER</sequence>
<evidence type="ECO:0000313" key="2">
    <source>
        <dbReference type="EMBL" id="CAB4201929.1"/>
    </source>
</evidence>
<proteinExistence type="predicted"/>
<organism evidence="2">
    <name type="scientific">uncultured Caudovirales phage</name>
    <dbReference type="NCBI Taxonomy" id="2100421"/>
    <lineage>
        <taxon>Viruses</taxon>
        <taxon>Duplodnaviria</taxon>
        <taxon>Heunggongvirae</taxon>
        <taxon>Uroviricota</taxon>
        <taxon>Caudoviricetes</taxon>
        <taxon>Peduoviridae</taxon>
        <taxon>Maltschvirus</taxon>
        <taxon>Maltschvirus maltsch</taxon>
    </lineage>
</organism>
<keyword evidence="1" id="KW-0472">Membrane</keyword>
<keyword evidence="1" id="KW-1133">Transmembrane helix</keyword>
<feature type="transmembrane region" description="Helical" evidence="1">
    <location>
        <begin position="123"/>
        <end position="141"/>
    </location>
</feature>
<evidence type="ECO:0000256" key="1">
    <source>
        <dbReference type="SAM" id="Phobius"/>
    </source>
</evidence>
<reference evidence="2" key="1">
    <citation type="submission" date="2020-05" db="EMBL/GenBank/DDBJ databases">
        <authorList>
            <person name="Chiriac C."/>
            <person name="Salcher M."/>
            <person name="Ghai R."/>
            <person name="Kavagutti S V."/>
        </authorList>
    </citation>
    <scope>NUCLEOTIDE SEQUENCE</scope>
</reference>